<dbReference type="NCBIfam" id="TIGR00967">
    <property type="entry name" value="3a0501s007"/>
    <property type="match status" value="1"/>
</dbReference>
<feature type="transmembrane region" description="Helical" evidence="12">
    <location>
        <begin position="28"/>
        <end position="47"/>
    </location>
</feature>
<name>A0A832XGR2_9ARCH</name>
<keyword evidence="15" id="KW-1185">Reference proteome</keyword>
<dbReference type="GO" id="GO:0016020">
    <property type="term" value="C:membrane"/>
    <property type="evidence" value="ECO:0007669"/>
    <property type="project" value="UniProtKB-SubCell"/>
</dbReference>
<evidence type="ECO:0000256" key="5">
    <source>
        <dbReference type="ARBA" id="ARBA00022927"/>
    </source>
</evidence>
<evidence type="ECO:0000256" key="10">
    <source>
        <dbReference type="RuleBase" id="RU003484"/>
    </source>
</evidence>
<feature type="transmembrane region" description="Helical" evidence="12">
    <location>
        <begin position="279"/>
        <end position="302"/>
    </location>
</feature>
<dbReference type="Gene3D" id="1.10.3370.10">
    <property type="entry name" value="SecY subunit domain"/>
    <property type="match status" value="1"/>
</dbReference>
<evidence type="ECO:0000256" key="4">
    <source>
        <dbReference type="ARBA" id="ARBA00022692"/>
    </source>
</evidence>
<dbReference type="PROSITE" id="PS00755">
    <property type="entry name" value="SECY_1"/>
    <property type="match status" value="1"/>
</dbReference>
<evidence type="ECO:0000256" key="6">
    <source>
        <dbReference type="ARBA" id="ARBA00022989"/>
    </source>
</evidence>
<feature type="transmembrane region" description="Helical" evidence="12">
    <location>
        <begin position="142"/>
        <end position="165"/>
    </location>
</feature>
<feature type="transmembrane region" description="Helical" evidence="12">
    <location>
        <begin position="172"/>
        <end position="192"/>
    </location>
</feature>
<reference evidence="14 15" key="1">
    <citation type="journal article" name="Nat. Commun.">
        <title>Undinarchaeota illuminate DPANN phylogeny and the impact of gene transfer on archaeal evolution.</title>
        <authorList>
            <person name="Dombrowski N."/>
            <person name="Williams T.A."/>
            <person name="Sun J."/>
            <person name="Woodcroft B.J."/>
            <person name="Lee J.H."/>
            <person name="Minh B.Q."/>
            <person name="Rinke C."/>
            <person name="Spang A."/>
        </authorList>
    </citation>
    <scope>NUCLEOTIDE SEQUENCE [LARGE SCALE GENOMIC DNA]</scope>
    <source>
        <strain evidence="14">MAG_bin1129</strain>
    </source>
</reference>
<dbReference type="NCBIfam" id="NF006341">
    <property type="entry name" value="PRK08568.1-5"/>
    <property type="match status" value="1"/>
</dbReference>
<dbReference type="AlphaFoldDB" id="A0A832XGR2"/>
<keyword evidence="4 10" id="KW-0812">Transmembrane</keyword>
<sequence length="474" mass="50504">MALSDILTSLPSVAKPDRRLGFKEKIKWTAITLIVFYILGEVTLFGLQKGPTGNIFGELQIILASQFGTLITLGIGPIVRSSIIIQLLSGAGVLKFDMKSPEGKATYMGAQKVLAIAFTLFEGGILVYSGQLPVDPGLASSIGVGSANFLLLFQILLGGIIIIYLDEIVSKWGFGSGISLFIAAGVSMEIAWRALSPLIDIGGKAAWIGQGPLIGAIPNFVSKFEFIRSPSLAVGQNDMLAVTATIIVFVVTMYAQSIKVEVPISYGRIAGFARRYPLPFIYASNMPVIFISALIANLRFWVAILQNSGVSFLGTIDSSGIAHGPIRYILPYGTLAKDVILGLPVNVLHGVVYFSVLVLGSILFSKLWVSVSGMDAASLSDKLSEAGMQIPGFRSDPRVIEKILNRYVPYLTVMGGAFVGALSAGADFTGALGSGTGILLTVGIIYHLYEEIAREQVLEMHPAIRSFIGEGGVF</sequence>
<proteinExistence type="inferred from homology"/>
<keyword evidence="3 10" id="KW-0813">Transport</keyword>
<evidence type="ECO:0000256" key="1">
    <source>
        <dbReference type="ARBA" id="ARBA00004127"/>
    </source>
</evidence>
<gene>
    <name evidence="14" type="primary">secY</name>
    <name evidence="14" type="ORF">H1016_03120</name>
</gene>
<feature type="transmembrane region" description="Helical" evidence="12">
    <location>
        <begin position="431"/>
        <end position="449"/>
    </location>
</feature>
<feature type="domain" description="Translocon Sec61/SecY plug" evidence="13">
    <location>
        <begin position="34"/>
        <end position="68"/>
    </location>
</feature>
<keyword evidence="5 10" id="KW-0653">Protein transport</keyword>
<keyword evidence="6 12" id="KW-1133">Transmembrane helix</keyword>
<dbReference type="PIRSF" id="PIRSF004557">
    <property type="entry name" value="SecY"/>
    <property type="match status" value="1"/>
</dbReference>
<keyword evidence="7 10" id="KW-0811">Translocation</keyword>
<evidence type="ECO:0000256" key="11">
    <source>
        <dbReference type="RuleBase" id="RU004349"/>
    </source>
</evidence>
<evidence type="ECO:0000256" key="9">
    <source>
        <dbReference type="RuleBase" id="RU000537"/>
    </source>
</evidence>
<comment type="subcellular location">
    <subcellularLocation>
        <location evidence="1">Endomembrane system</location>
        <topology evidence="1">Multi-pass membrane protein</topology>
    </subcellularLocation>
    <subcellularLocation>
        <location evidence="10">Membrane</location>
        <topology evidence="10">Multi-pass membrane protein</topology>
    </subcellularLocation>
</comment>
<dbReference type="PROSITE" id="PS00756">
    <property type="entry name" value="SECY_2"/>
    <property type="match status" value="1"/>
</dbReference>
<dbReference type="SUPFAM" id="SSF103491">
    <property type="entry name" value="Preprotein translocase SecY subunit"/>
    <property type="match status" value="1"/>
</dbReference>
<comment type="caution">
    <text evidence="14">The sequence shown here is derived from an EMBL/GenBank/DDBJ whole genome shotgun (WGS) entry which is preliminary data.</text>
</comment>
<dbReference type="InterPro" id="IPR019561">
    <property type="entry name" value="Translocon_Sec61/SecY_plug_dom"/>
</dbReference>
<feature type="transmembrane region" description="Helical" evidence="12">
    <location>
        <begin position="67"/>
        <end position="93"/>
    </location>
</feature>
<dbReference type="EMBL" id="DVAB01000024">
    <property type="protein sequence ID" value="HIK00504.1"/>
    <property type="molecule type" value="Genomic_DNA"/>
</dbReference>
<dbReference type="InterPro" id="IPR023201">
    <property type="entry name" value="SecY_dom_sf"/>
</dbReference>
<protein>
    <recommendedName>
        <fullName evidence="9">Protein translocase subunit SecY</fullName>
    </recommendedName>
</protein>
<comment type="similarity">
    <text evidence="2 11">Belongs to the SecY/SEC61-alpha family.</text>
</comment>
<dbReference type="PRINTS" id="PR00303">
    <property type="entry name" value="SECYTRNLCASE"/>
</dbReference>
<evidence type="ECO:0000256" key="8">
    <source>
        <dbReference type="ARBA" id="ARBA00023136"/>
    </source>
</evidence>
<evidence type="ECO:0000313" key="14">
    <source>
        <dbReference type="EMBL" id="HIK00504.1"/>
    </source>
</evidence>
<dbReference type="Proteomes" id="UP000646946">
    <property type="component" value="Unassembled WGS sequence"/>
</dbReference>
<accession>A0A832XGR2</accession>
<dbReference type="InterPro" id="IPR002208">
    <property type="entry name" value="SecY/SEC61-alpha"/>
</dbReference>
<comment type="function">
    <text evidence="9">The central subunit of the protein translocation channel SecYEG. Consists of two halves formed by TMs 1-5 and 6-10. These two domains form a lateral gate at the front which open onto the bilayer between TMs 2 and 7, and are clamped together by SecE at the back. The channel is closed by both a pore ring composed of hydrophobic SecY resides and a short helix (helix 2A) on the extracellular side of the membrane which forms a plug. The plug probably moves laterally to allow the channel to open. The ring and the pore may move independently.</text>
</comment>
<evidence type="ECO:0000259" key="13">
    <source>
        <dbReference type="Pfam" id="PF10559"/>
    </source>
</evidence>
<evidence type="ECO:0000256" key="7">
    <source>
        <dbReference type="ARBA" id="ARBA00023010"/>
    </source>
</evidence>
<feature type="transmembrane region" description="Helical" evidence="12">
    <location>
        <begin position="113"/>
        <end position="130"/>
    </location>
</feature>
<evidence type="ECO:0000256" key="12">
    <source>
        <dbReference type="SAM" id="Phobius"/>
    </source>
</evidence>
<dbReference type="PANTHER" id="PTHR10906">
    <property type="entry name" value="SECY/SEC61-ALPHA FAMILY MEMBER"/>
    <property type="match status" value="1"/>
</dbReference>
<dbReference type="InterPro" id="IPR030659">
    <property type="entry name" value="SecY_CS"/>
</dbReference>
<dbReference type="Pfam" id="PF00344">
    <property type="entry name" value="SecY"/>
    <property type="match status" value="1"/>
</dbReference>
<evidence type="ECO:0000313" key="15">
    <source>
        <dbReference type="Proteomes" id="UP000646946"/>
    </source>
</evidence>
<feature type="transmembrane region" description="Helical" evidence="12">
    <location>
        <begin position="351"/>
        <end position="369"/>
    </location>
</feature>
<keyword evidence="8 12" id="KW-0472">Membrane</keyword>
<dbReference type="GO" id="GO:0012505">
    <property type="term" value="C:endomembrane system"/>
    <property type="evidence" value="ECO:0007669"/>
    <property type="project" value="UniProtKB-SubCell"/>
</dbReference>
<organism evidence="14 15">
    <name type="scientific">Candidatus Naiadarchaeum limnaeum</name>
    <dbReference type="NCBI Taxonomy" id="2756139"/>
    <lineage>
        <taxon>Archaea</taxon>
        <taxon>Candidatus Undinarchaeota</taxon>
        <taxon>Candidatus Undinarchaeia</taxon>
        <taxon>Candidatus Naiadarchaeales</taxon>
        <taxon>Candidatus Naiadarchaeaceae</taxon>
        <taxon>Candidatus Naiadarchaeum</taxon>
    </lineage>
</organism>
<dbReference type="GO" id="GO:0015031">
    <property type="term" value="P:protein transport"/>
    <property type="evidence" value="ECO:0007669"/>
    <property type="project" value="UniProtKB-KW"/>
</dbReference>
<feature type="transmembrane region" description="Helical" evidence="12">
    <location>
        <begin position="239"/>
        <end position="258"/>
    </location>
</feature>
<evidence type="ECO:0000256" key="3">
    <source>
        <dbReference type="ARBA" id="ARBA00022448"/>
    </source>
</evidence>
<evidence type="ECO:0000256" key="2">
    <source>
        <dbReference type="ARBA" id="ARBA00005751"/>
    </source>
</evidence>
<dbReference type="Pfam" id="PF10559">
    <property type="entry name" value="Plug_translocon"/>
    <property type="match status" value="1"/>
</dbReference>
<feature type="transmembrane region" description="Helical" evidence="12">
    <location>
        <begin position="407"/>
        <end position="425"/>
    </location>
</feature>